<dbReference type="InterPro" id="IPR027417">
    <property type="entry name" value="P-loop_NTPase"/>
</dbReference>
<feature type="domain" description="RapZ-like N-terminal" evidence="5">
    <location>
        <begin position="11"/>
        <end position="165"/>
    </location>
</feature>
<gene>
    <name evidence="7" type="ORF">FD04_GL000012</name>
</gene>
<sequence length="297" mass="33553">MGDNAMDNGEQLVIISGMSGAGKTVAMQAFEDLGYFCIDNMPPSLMNKFWELVQESGKIKKVAVVIDLRSKAFYGEIKQMTTDISDLSQSDMAQIVFLDADDETLVSRYKETRRSHPLARNGRVVDGIKDERKLLAPLKQAAQLVINTTQLTPRKLREEIFHSFESGENQTFHIELMSFGFKYGLPIDADIVMDVRFLPNPYYLPELKNQTGLDQPVYDYVMQQPETEQFYQQFLSLLTTTVPGYKREGKTNLTIAIGCTGGQHRSVALTERIGNALGETYPVHISHRDIAKRKETN</sequence>
<evidence type="ECO:0000256" key="1">
    <source>
        <dbReference type="ARBA" id="ARBA00022741"/>
    </source>
</evidence>
<keyword evidence="1 4" id="KW-0547">Nucleotide-binding</keyword>
<evidence type="ECO:0008006" key="9">
    <source>
        <dbReference type="Google" id="ProtNLM"/>
    </source>
</evidence>
<evidence type="ECO:0000256" key="2">
    <source>
        <dbReference type="ARBA" id="ARBA00022840"/>
    </source>
</evidence>
<dbReference type="GO" id="GO:0005524">
    <property type="term" value="F:ATP binding"/>
    <property type="evidence" value="ECO:0007669"/>
    <property type="project" value="UniProtKB-UniRule"/>
</dbReference>
<dbReference type="InterPro" id="IPR053930">
    <property type="entry name" value="RapZ-like_N"/>
</dbReference>
<name>A0A0R1M478_9LACO</name>
<proteinExistence type="inferred from homology"/>
<feature type="binding site" evidence="4">
    <location>
        <begin position="67"/>
        <end position="70"/>
    </location>
    <ligand>
        <name>GTP</name>
        <dbReference type="ChEBI" id="CHEBI:37565"/>
    </ligand>
</feature>
<dbReference type="InterPro" id="IPR053931">
    <property type="entry name" value="RapZ_C"/>
</dbReference>
<dbReference type="Proteomes" id="UP000051160">
    <property type="component" value="Unassembled WGS sequence"/>
</dbReference>
<dbReference type="PANTHER" id="PTHR30448">
    <property type="entry name" value="RNASE ADAPTER PROTEIN RAPZ"/>
    <property type="match status" value="1"/>
</dbReference>
<dbReference type="HAMAP" id="MF_00636">
    <property type="entry name" value="RapZ_like"/>
    <property type="match status" value="1"/>
</dbReference>
<dbReference type="Pfam" id="PF03668">
    <property type="entry name" value="RapZ-like_N"/>
    <property type="match status" value="1"/>
</dbReference>
<evidence type="ECO:0000313" key="7">
    <source>
        <dbReference type="EMBL" id="KRK99889.1"/>
    </source>
</evidence>
<dbReference type="EMBL" id="AZEE01000001">
    <property type="protein sequence ID" value="KRK99889.1"/>
    <property type="molecule type" value="Genomic_DNA"/>
</dbReference>
<reference evidence="7 8" key="1">
    <citation type="journal article" date="2015" name="Genome Announc.">
        <title>Expanding the biotechnology potential of lactobacilli through comparative genomics of 213 strains and associated genera.</title>
        <authorList>
            <person name="Sun Z."/>
            <person name="Harris H.M."/>
            <person name="McCann A."/>
            <person name="Guo C."/>
            <person name="Argimon S."/>
            <person name="Zhang W."/>
            <person name="Yang X."/>
            <person name="Jeffery I.B."/>
            <person name="Cooney J.C."/>
            <person name="Kagawa T.F."/>
            <person name="Liu W."/>
            <person name="Song Y."/>
            <person name="Salvetti E."/>
            <person name="Wrobel A."/>
            <person name="Rasinkangas P."/>
            <person name="Parkhill J."/>
            <person name="Rea M.C."/>
            <person name="O'Sullivan O."/>
            <person name="Ritari J."/>
            <person name="Douillard F.P."/>
            <person name="Paul Ross R."/>
            <person name="Yang R."/>
            <person name="Briner A.E."/>
            <person name="Felis G.E."/>
            <person name="de Vos W.M."/>
            <person name="Barrangou R."/>
            <person name="Klaenhammer T.R."/>
            <person name="Caufield P.W."/>
            <person name="Cui Y."/>
            <person name="Zhang H."/>
            <person name="O'Toole P.W."/>
        </authorList>
    </citation>
    <scope>NUCLEOTIDE SEQUENCE [LARGE SCALE GENOMIC DNA]</scope>
    <source>
        <strain evidence="7 8">DSM 19909</strain>
    </source>
</reference>
<comment type="caution">
    <text evidence="7">The sequence shown here is derived from an EMBL/GenBank/DDBJ whole genome shotgun (WGS) entry which is preliminary data.</text>
</comment>
<dbReference type="PANTHER" id="PTHR30448:SF0">
    <property type="entry name" value="RNASE ADAPTER PROTEIN RAPZ"/>
    <property type="match status" value="1"/>
</dbReference>
<dbReference type="NCBIfam" id="NF003828">
    <property type="entry name" value="PRK05416.1"/>
    <property type="match status" value="1"/>
</dbReference>
<dbReference type="PATRIC" id="fig|1423776.4.peg.11"/>
<dbReference type="SUPFAM" id="SSF52540">
    <property type="entry name" value="P-loop containing nucleoside triphosphate hydrolases"/>
    <property type="match status" value="1"/>
</dbReference>
<feature type="domain" description="RapZ C-terminal" evidence="6">
    <location>
        <begin position="173"/>
        <end position="290"/>
    </location>
</feature>
<dbReference type="InterPro" id="IPR005337">
    <property type="entry name" value="RapZ-like"/>
</dbReference>
<protein>
    <recommendedName>
        <fullName evidence="9">Nucleotide-binding protein</fullName>
    </recommendedName>
</protein>
<evidence type="ECO:0000256" key="3">
    <source>
        <dbReference type="ARBA" id="ARBA00023134"/>
    </source>
</evidence>
<dbReference type="STRING" id="1423776.FD04_GL000012"/>
<dbReference type="Pfam" id="PF22740">
    <property type="entry name" value="PapZ_C"/>
    <property type="match status" value="1"/>
</dbReference>
<feature type="binding site" evidence="4">
    <location>
        <begin position="17"/>
        <end position="24"/>
    </location>
    <ligand>
        <name>ATP</name>
        <dbReference type="ChEBI" id="CHEBI:30616"/>
    </ligand>
</feature>
<keyword evidence="2 4" id="KW-0067">ATP-binding</keyword>
<evidence type="ECO:0000259" key="5">
    <source>
        <dbReference type="Pfam" id="PF03668"/>
    </source>
</evidence>
<evidence type="ECO:0000256" key="4">
    <source>
        <dbReference type="HAMAP-Rule" id="MF_00636"/>
    </source>
</evidence>
<evidence type="ECO:0000313" key="8">
    <source>
        <dbReference type="Proteomes" id="UP000051160"/>
    </source>
</evidence>
<organism evidence="7 8">
    <name type="scientific">Secundilactobacillus odoratitofui DSM 19909 = JCM 15043</name>
    <dbReference type="NCBI Taxonomy" id="1423776"/>
    <lineage>
        <taxon>Bacteria</taxon>
        <taxon>Bacillati</taxon>
        <taxon>Bacillota</taxon>
        <taxon>Bacilli</taxon>
        <taxon>Lactobacillales</taxon>
        <taxon>Lactobacillaceae</taxon>
        <taxon>Secundilactobacillus</taxon>
    </lineage>
</organism>
<evidence type="ECO:0000259" key="6">
    <source>
        <dbReference type="Pfam" id="PF22740"/>
    </source>
</evidence>
<dbReference type="AlphaFoldDB" id="A0A0R1M478"/>
<keyword evidence="3 4" id="KW-0342">GTP-binding</keyword>
<dbReference type="Gene3D" id="3.40.50.300">
    <property type="entry name" value="P-loop containing nucleotide triphosphate hydrolases"/>
    <property type="match status" value="1"/>
</dbReference>
<dbReference type="PIRSF" id="PIRSF005052">
    <property type="entry name" value="P-loopkin"/>
    <property type="match status" value="1"/>
</dbReference>
<keyword evidence="8" id="KW-1185">Reference proteome</keyword>
<accession>A0A0R1M478</accession>
<dbReference type="GO" id="GO:0005525">
    <property type="term" value="F:GTP binding"/>
    <property type="evidence" value="ECO:0007669"/>
    <property type="project" value="UniProtKB-UniRule"/>
</dbReference>